<dbReference type="RefSeq" id="WP_308449846.1">
    <property type="nucleotide sequence ID" value="NZ_JAJEQC010000013.1"/>
</dbReference>
<accession>A0AAE3ALH0</accession>
<gene>
    <name evidence="2" type="ORF">LKD31_11770</name>
</gene>
<keyword evidence="1" id="KW-0812">Transmembrane</keyword>
<dbReference type="InterPro" id="IPR010690">
    <property type="entry name" value="YqfD"/>
</dbReference>
<proteinExistence type="predicted"/>
<feature type="transmembrane region" description="Helical" evidence="1">
    <location>
        <begin position="87"/>
        <end position="107"/>
    </location>
</feature>
<reference evidence="2" key="1">
    <citation type="submission" date="2021-10" db="EMBL/GenBank/DDBJ databases">
        <title>Anaerobic single-cell dispensing facilitates the cultivation of human gut bacteria.</title>
        <authorList>
            <person name="Afrizal A."/>
        </authorList>
    </citation>
    <scope>NUCLEOTIDE SEQUENCE</scope>
    <source>
        <strain evidence="2">CLA-AA-H250</strain>
    </source>
</reference>
<dbReference type="EMBL" id="JAJEQC010000013">
    <property type="protein sequence ID" value="MCC2137682.1"/>
    <property type="molecule type" value="Genomic_DNA"/>
</dbReference>
<name>A0AAE3ALH0_9FIRM</name>
<keyword evidence="1" id="KW-1133">Transmembrane helix</keyword>
<comment type="caution">
    <text evidence="2">The sequence shown here is derived from an EMBL/GenBank/DDBJ whole genome shotgun (WGS) entry which is preliminary data.</text>
</comment>
<dbReference type="Pfam" id="PF06898">
    <property type="entry name" value="YqfD"/>
    <property type="match status" value="1"/>
</dbReference>
<sequence length="415" mass="45605">MKKITHWVLGTATARVSGDTARFMNIAVKTGLRPIRLQKDGKDVLFTLYAKDYKKLHKIKQRTHARVKLAEKSGFPFRFRRMLRRPGLLLGTALGVALMLFLSGFYWEMTISGEDIPYAESEILAAAKRVGVYIGAPRSTDTALASVALLEELPELSWASFNTEGCTVQLELRTSVTKAEGAEHDGTGDIVASRAGLIHSITAQNGTVLVKVGSACAAGQVLVSGITQVGDPYDPEYNPVRYFYTRARAEILAETQRTFTASCPLSTETVRETDLGTQRALYILGVRVPLSLSGAPKGQTAYTRTPFVLQGHTLPLWVETVRVYEEETVPVTFTEEEAQRRALENLHQLQKLALGEDGRVLTENITYQTKGGTVYVTSRCVCLENIAQEAPLTLPEEPENPEIIGVFVGNVQGND</sequence>
<organism evidence="2 3">
    <name type="scientific">Hominenteromicrobium mulieris</name>
    <dbReference type="NCBI Taxonomy" id="2885357"/>
    <lineage>
        <taxon>Bacteria</taxon>
        <taxon>Bacillati</taxon>
        <taxon>Bacillota</taxon>
        <taxon>Clostridia</taxon>
        <taxon>Eubacteriales</taxon>
        <taxon>Oscillospiraceae</taxon>
        <taxon>Hominenteromicrobium</taxon>
    </lineage>
</organism>
<evidence type="ECO:0000256" key="1">
    <source>
        <dbReference type="SAM" id="Phobius"/>
    </source>
</evidence>
<evidence type="ECO:0000313" key="3">
    <source>
        <dbReference type="Proteomes" id="UP001199424"/>
    </source>
</evidence>
<dbReference type="AlphaFoldDB" id="A0AAE3ALH0"/>
<protein>
    <submittedName>
        <fullName evidence="2">Sporulation protein YqfD</fullName>
    </submittedName>
</protein>
<keyword evidence="1" id="KW-0472">Membrane</keyword>
<dbReference type="Proteomes" id="UP001199424">
    <property type="component" value="Unassembled WGS sequence"/>
</dbReference>
<keyword evidence="3" id="KW-1185">Reference proteome</keyword>
<evidence type="ECO:0000313" key="2">
    <source>
        <dbReference type="EMBL" id="MCC2137682.1"/>
    </source>
</evidence>